<sequence length="336" mass="38313">MKKRILVVMLCLVCVSAVFAQKRPAKKRTRRPAATTAPQQQPPQQLQQQSSQQDNVVSQPTVADTTKRKGFDANKPFERPLDGYYKRNNILSARVTPMPNLRENDVAFAKRIWREIDLREKMNQYLASPKRRLIDVLLEAIAAGELTAYDPTPGKKDDPGGDGFTTPLTAAQAQGRMASDSSVVNKLDKDGNVVSSSMVAGEFNPDSVVRFRIKEDWVFDRQRSVFEPRIIGIAPMIKPKISNSSIDLDYQPAFWIYFPEARQVLATKEVVSRNSDATGLSFDDVFMKRMFTSYIVKESNDKDERIKDYAQGIDRLYESERIKKSLMDWELNLWSY</sequence>
<feature type="chain" id="PRO_5045410238" evidence="2">
    <location>
        <begin position="21"/>
        <end position="336"/>
    </location>
</feature>
<dbReference type="RefSeq" id="WP_310095993.1">
    <property type="nucleotide sequence ID" value="NZ_JAVDUU010000002.1"/>
</dbReference>
<comment type="caution">
    <text evidence="3">The sequence shown here is derived from an EMBL/GenBank/DDBJ whole genome shotgun (WGS) entry which is preliminary data.</text>
</comment>
<dbReference type="Pfam" id="PF19841">
    <property type="entry name" value="GldN"/>
    <property type="match status" value="1"/>
</dbReference>
<feature type="compositionally biased region" description="Polar residues" evidence="1">
    <location>
        <begin position="54"/>
        <end position="64"/>
    </location>
</feature>
<proteinExistence type="predicted"/>
<dbReference type="EMBL" id="JAVDUU010000002">
    <property type="protein sequence ID" value="MDR6942613.1"/>
    <property type="molecule type" value="Genomic_DNA"/>
</dbReference>
<evidence type="ECO:0000256" key="1">
    <source>
        <dbReference type="SAM" id="MobiDB-lite"/>
    </source>
</evidence>
<reference evidence="3 4" key="1">
    <citation type="submission" date="2023-07" db="EMBL/GenBank/DDBJ databases">
        <title>Sorghum-associated microbial communities from plants grown in Nebraska, USA.</title>
        <authorList>
            <person name="Schachtman D."/>
        </authorList>
    </citation>
    <scope>NUCLEOTIDE SEQUENCE [LARGE SCALE GENOMIC DNA]</scope>
    <source>
        <strain evidence="3 4">3262</strain>
    </source>
</reference>
<dbReference type="NCBIfam" id="TIGR03523">
    <property type="entry name" value="GldN"/>
    <property type="match status" value="1"/>
</dbReference>
<keyword evidence="4" id="KW-1185">Reference proteome</keyword>
<dbReference type="InterPro" id="IPR019847">
    <property type="entry name" value="Gliding_motility_assoc_GldN"/>
</dbReference>
<organism evidence="3 4">
    <name type="scientific">Mucilaginibacter pocheonensis</name>
    <dbReference type="NCBI Taxonomy" id="398050"/>
    <lineage>
        <taxon>Bacteria</taxon>
        <taxon>Pseudomonadati</taxon>
        <taxon>Bacteroidota</taxon>
        <taxon>Sphingobacteriia</taxon>
        <taxon>Sphingobacteriales</taxon>
        <taxon>Sphingobacteriaceae</taxon>
        <taxon>Mucilaginibacter</taxon>
    </lineage>
</organism>
<evidence type="ECO:0000256" key="2">
    <source>
        <dbReference type="SAM" id="SignalP"/>
    </source>
</evidence>
<evidence type="ECO:0000313" key="3">
    <source>
        <dbReference type="EMBL" id="MDR6942613.1"/>
    </source>
</evidence>
<accession>A0ABU1TB65</accession>
<gene>
    <name evidence="3" type="ORF">J2W55_002455</name>
</gene>
<name>A0ABU1TB65_9SPHI</name>
<evidence type="ECO:0000313" key="4">
    <source>
        <dbReference type="Proteomes" id="UP001247620"/>
    </source>
</evidence>
<protein>
    <submittedName>
        <fullName evidence="3">Gliding motility associated protein GldN</fullName>
    </submittedName>
</protein>
<feature type="compositionally biased region" description="Low complexity" evidence="1">
    <location>
        <begin position="32"/>
        <end position="53"/>
    </location>
</feature>
<feature type="region of interest" description="Disordered" evidence="1">
    <location>
        <begin position="24"/>
        <end position="78"/>
    </location>
</feature>
<feature type="compositionally biased region" description="Basic and acidic residues" evidence="1">
    <location>
        <begin position="65"/>
        <end position="78"/>
    </location>
</feature>
<feature type="signal peptide" evidence="2">
    <location>
        <begin position="1"/>
        <end position="20"/>
    </location>
</feature>
<dbReference type="Proteomes" id="UP001247620">
    <property type="component" value="Unassembled WGS sequence"/>
</dbReference>
<keyword evidence="2" id="KW-0732">Signal</keyword>